<dbReference type="InterPro" id="IPR028994">
    <property type="entry name" value="Integrin_alpha_N"/>
</dbReference>
<dbReference type="PROSITE" id="PS51854">
    <property type="entry name" value="CSPG"/>
    <property type="match status" value="1"/>
</dbReference>
<dbReference type="InterPro" id="IPR039005">
    <property type="entry name" value="CSPG_rpt"/>
</dbReference>
<dbReference type="Gene3D" id="2.150.10.10">
    <property type="entry name" value="Serralysin-like metalloprotease, C-terminal"/>
    <property type="match status" value="1"/>
</dbReference>
<dbReference type="InterPro" id="IPR010221">
    <property type="entry name" value="VCBS_dom"/>
</dbReference>
<dbReference type="Proteomes" id="UP001055093">
    <property type="component" value="Unassembled WGS sequence"/>
</dbReference>
<dbReference type="InterPro" id="IPR011049">
    <property type="entry name" value="Serralysin-like_metalloprot_C"/>
</dbReference>
<dbReference type="RefSeq" id="WP_238308578.1">
    <property type="nucleotide sequence ID" value="NZ_BPRE01000018.1"/>
</dbReference>
<dbReference type="Gene3D" id="2.60.40.10">
    <property type="entry name" value="Immunoglobulins"/>
    <property type="match status" value="1"/>
</dbReference>
<name>A0ABQ4UZX6_9HYPH</name>
<keyword evidence="4" id="KW-1185">Reference proteome</keyword>
<accession>A0ABQ4UZX6</accession>
<comment type="caution">
    <text evidence="3">The sequence shown here is derived from an EMBL/GenBank/DDBJ whole genome shotgun (WGS) entry which is preliminary data.</text>
</comment>
<sequence length="1706" mass="173200">MANDTPRLIGLSRDVTFAENTVNATPQRLDTDVSLIDVDFGGGTLTVSGLLAEDRVGIATDDVISLSGTAIRYNGTVIGQLTGGQGNTLTVLFNAAATTPAVEAVIEHLTYANHSDAPTPTRTLTLDVVDALGGRALAGFIRSSDGFNMTSDGVNTIYDAPSPFAGIDVGLKSKPAFADLNGDGHLDLVVGDQDGMLRSYLRNVDGTFTQAIGAADPFAGIDVGSISSPAFADLNGDGRLDLVVGGFDGMLRSYLRNADGTFTQATGAADPFAFIDVGAASAPALGDLNGDGRLDLVVGESLGAMQTYLGNADGTFTRATGVANPSLGTGPNMAPVLSDVNGDGRLDIIVGSTFGTLQTYLGNADGTFTRATGAADPFAVIDVGIYSAPAAPIDLNGDGRLDLVVGAYDGTLRSYTAAGLDIGVTVTPENEAPMLTGLTPAVAFVENTVNAAPQRLDTDISFIDVNFGGGTLTVSGLLAEDSIGIATGSSIRLSGSTILYNGTEIAKLDGGQGRPLTVSFNSAATALAVEALIERLTYSNISDTPTSTRTLTLDIVDAANGHVQSDIVVTITPENDARVLRGLNATATFAENTVNAAPQRLDVDVSFADADFAGGKLTVSGLLAEDRVGLAIDDVIGLSGTNVLYQGTVIGTVAGGLGSALSVAFNSTATAAAVEAVIEHLTYANVSDTPTQTRTLSIEVVDAAGARAISNFSPTSDANNPFGHIGVGNHSLPTFADINGDGRLDLILGGFYSSNLRTYLSDEGGAFTQALGAADDPFPNINAGRLSRPTFTDIDGDGRLDLVLGEFDGFLRAFLGSEKGTFTKVSDTANPFANIRTPTESAPAFADVNGDGRLDLIVGAEGGRLHTFLRDSDGRFTRASGAADPFAGINVGNYSAPAFVDLDGDGQLDLVVGAYDGTLRTYLRDTDGRYTQATDAANPFAGIDVGSYSVPTFVDLDGDGRLDLVVGAHDGTLRTYTGVAPGIAVTVTPGNDAPVVAIPLEDFRSPEDTHFRFTVPAGTFTDLDGDALSLVATFPDGSPLPDWVAFDAKTGTLSGTPPQDWSGSLTVRITASDGSLSTSDTFELVVTPVNDAPTLSGDGAIAVLQGGTVMLTGADLTATDIDSPDASLVYAVTGTSHGDVVVNDAVVTSFTQAQLASGAVGFRQDGTRAGTAGFTVSVGDGSLASDAKTVSAAVDLIPVVTGIAYGTNDSTLKAGESVELLVSLSEPVTITGTPGLTLNSGGTAVYLSGSGTNTLVFTHTVLAGQNAADLTVTGLSLNGGTILDVGSQEPTALPSGGINPAGILVVDTQGPTAVADALTVGAKAGQVAGAVIKGASSVLGNDSDNLTPSAGLTLVGAKAGIATTAGLQAISAGTPLVLLGQQGSLSLNADGSYSYTLGRGYDRLDAGQKASDVFTYAVADLAGNQSQQTLSVDLTGIANPPTVQADLVGVGLLGKTTVEAARGVLANDTAIDSSFKLAVTAVEFEGKSVSLTSGKAGVIQGEYGTLSIGTDGSYSYASTIKGTIKQLLDPGLVPQDSFTYTVSDGHGGTAKSQLTATVVATGLQNYVQGGEGNDTLSFTTSKTVLGKVFGINDAMILAGGNGDDVLRGGNSKDVLIGGAGDDILTGGLGSDTFVFNKGFGHDVVSDFRARADEIQFDDAVFANFAEVRSKAMQVGADVVITAGIDDSLTLQNVALKSLSASDFHFA</sequence>
<dbReference type="Pfam" id="PF13517">
    <property type="entry name" value="FG-GAP_3"/>
    <property type="match status" value="4"/>
</dbReference>
<dbReference type="Pfam" id="PF01839">
    <property type="entry name" value="FG-GAP"/>
    <property type="match status" value="1"/>
</dbReference>
<proteinExistence type="predicted"/>
<evidence type="ECO:0000313" key="4">
    <source>
        <dbReference type="Proteomes" id="UP001055093"/>
    </source>
</evidence>
<dbReference type="SMART" id="SM00736">
    <property type="entry name" value="CADG"/>
    <property type="match status" value="1"/>
</dbReference>
<dbReference type="PANTHER" id="PTHR44103">
    <property type="entry name" value="PROPROTEIN CONVERTASE P"/>
    <property type="match status" value="1"/>
</dbReference>
<keyword evidence="1" id="KW-0732">Signal</keyword>
<dbReference type="EMBL" id="BPRE01000018">
    <property type="protein sequence ID" value="GJE77880.1"/>
    <property type="molecule type" value="Genomic_DNA"/>
</dbReference>
<evidence type="ECO:0000259" key="2">
    <source>
        <dbReference type="SMART" id="SM00736"/>
    </source>
</evidence>
<dbReference type="PRINTS" id="PR00313">
    <property type="entry name" value="CABNDNGRPT"/>
</dbReference>
<dbReference type="Pfam" id="PF05345">
    <property type="entry name" value="He_PIG"/>
    <property type="match status" value="1"/>
</dbReference>
<dbReference type="InterPro" id="IPR040853">
    <property type="entry name" value="RapA2_cadherin-like"/>
</dbReference>
<dbReference type="Pfam" id="PF00353">
    <property type="entry name" value="HemolysinCabind"/>
    <property type="match status" value="1"/>
</dbReference>
<feature type="domain" description="Dystroglycan-type cadherin-like" evidence="2">
    <location>
        <begin position="995"/>
        <end position="1093"/>
    </location>
</feature>
<gene>
    <name evidence="3" type="ORF">BGCPKDLD_4488</name>
</gene>
<dbReference type="Pfam" id="PF16184">
    <property type="entry name" value="Cadherin_3"/>
    <property type="match status" value="1"/>
</dbReference>
<dbReference type="SUPFAM" id="SSF69318">
    <property type="entry name" value="Integrin alpha N-terminal domain"/>
    <property type="match status" value="2"/>
</dbReference>
<dbReference type="NCBIfam" id="TIGR01965">
    <property type="entry name" value="VCBS_repeat"/>
    <property type="match status" value="2"/>
</dbReference>
<dbReference type="InterPro" id="IPR001343">
    <property type="entry name" value="Hemolysn_Ca-bd"/>
</dbReference>
<dbReference type="PROSITE" id="PS00330">
    <property type="entry name" value="HEMOLYSIN_CALCIUM"/>
    <property type="match status" value="1"/>
</dbReference>
<reference evidence="3" key="2">
    <citation type="submission" date="2021-08" db="EMBL/GenBank/DDBJ databases">
        <authorList>
            <person name="Tani A."/>
            <person name="Ola A."/>
            <person name="Ogura Y."/>
            <person name="Katsura K."/>
            <person name="Hayashi T."/>
        </authorList>
    </citation>
    <scope>NUCLEOTIDE SEQUENCE</scope>
    <source>
        <strain evidence="3">DSM 14458</strain>
    </source>
</reference>
<dbReference type="SUPFAM" id="SSF49313">
    <property type="entry name" value="Cadherin-like"/>
    <property type="match status" value="1"/>
</dbReference>
<reference evidence="3" key="1">
    <citation type="journal article" date="2021" name="Front. Microbiol.">
        <title>Comprehensive Comparative Genomics and Phenotyping of Methylobacterium Species.</title>
        <authorList>
            <person name="Alessa O."/>
            <person name="Ogura Y."/>
            <person name="Fujitani Y."/>
            <person name="Takami H."/>
            <person name="Hayashi T."/>
            <person name="Sahin N."/>
            <person name="Tani A."/>
        </authorList>
    </citation>
    <scope>NUCLEOTIDE SEQUENCE</scope>
    <source>
        <strain evidence="3">DSM 14458</strain>
    </source>
</reference>
<dbReference type="InterPro" id="IPR006644">
    <property type="entry name" value="Cadg"/>
</dbReference>
<organism evidence="3 4">
    <name type="scientific">Methylorubrum suomiense</name>
    <dbReference type="NCBI Taxonomy" id="144191"/>
    <lineage>
        <taxon>Bacteria</taxon>
        <taxon>Pseudomonadati</taxon>
        <taxon>Pseudomonadota</taxon>
        <taxon>Alphaproteobacteria</taxon>
        <taxon>Hyphomicrobiales</taxon>
        <taxon>Methylobacteriaceae</taxon>
        <taxon>Methylorubrum</taxon>
    </lineage>
</organism>
<protein>
    <recommendedName>
        <fullName evidence="2">Dystroglycan-type cadherin-like domain-containing protein</fullName>
    </recommendedName>
</protein>
<dbReference type="InterPro" id="IPR015919">
    <property type="entry name" value="Cadherin-like_sf"/>
</dbReference>
<dbReference type="InterPro" id="IPR013517">
    <property type="entry name" value="FG-GAP"/>
</dbReference>
<dbReference type="SUPFAM" id="SSF51120">
    <property type="entry name" value="beta-Roll"/>
    <property type="match status" value="1"/>
</dbReference>
<evidence type="ECO:0000256" key="1">
    <source>
        <dbReference type="ARBA" id="ARBA00022729"/>
    </source>
</evidence>
<dbReference type="Gene3D" id="2.130.10.130">
    <property type="entry name" value="Integrin alpha, N-terminal"/>
    <property type="match status" value="2"/>
</dbReference>
<dbReference type="PANTHER" id="PTHR44103:SF1">
    <property type="entry name" value="PROPROTEIN CONVERTASE P"/>
    <property type="match status" value="1"/>
</dbReference>
<dbReference type="InterPro" id="IPR013783">
    <property type="entry name" value="Ig-like_fold"/>
</dbReference>
<evidence type="ECO:0000313" key="3">
    <source>
        <dbReference type="EMBL" id="GJE77880.1"/>
    </source>
</evidence>
<dbReference type="InterPro" id="IPR018511">
    <property type="entry name" value="Hemolysin-typ_Ca-bd_CS"/>
</dbReference>
<dbReference type="Pfam" id="PF17803">
    <property type="entry name" value="Cadherin_4"/>
    <property type="match status" value="1"/>
</dbReference>